<name>A0A5B7H6Q7_PORTR</name>
<keyword evidence="3" id="KW-1185">Reference proteome</keyword>
<evidence type="ECO:0000313" key="3">
    <source>
        <dbReference type="Proteomes" id="UP000324222"/>
    </source>
</evidence>
<protein>
    <submittedName>
        <fullName evidence="2">Uncharacterized protein</fullName>
    </submittedName>
</protein>
<gene>
    <name evidence="2" type="ORF">E2C01_059130</name>
</gene>
<comment type="caution">
    <text evidence="2">The sequence shown here is derived from an EMBL/GenBank/DDBJ whole genome shotgun (WGS) entry which is preliminary data.</text>
</comment>
<reference evidence="2 3" key="1">
    <citation type="submission" date="2019-05" db="EMBL/GenBank/DDBJ databases">
        <title>Another draft genome of Portunus trituberculatus and its Hox gene families provides insights of decapod evolution.</title>
        <authorList>
            <person name="Jeong J.-H."/>
            <person name="Song I."/>
            <person name="Kim S."/>
            <person name="Choi T."/>
            <person name="Kim D."/>
            <person name="Ryu S."/>
            <person name="Kim W."/>
        </authorList>
    </citation>
    <scope>NUCLEOTIDE SEQUENCE [LARGE SCALE GENOMIC DNA]</scope>
    <source>
        <tissue evidence="2">Muscle</tissue>
    </source>
</reference>
<accession>A0A5B7H6Q7</accession>
<evidence type="ECO:0000313" key="2">
    <source>
        <dbReference type="EMBL" id="MPC65007.1"/>
    </source>
</evidence>
<feature type="region of interest" description="Disordered" evidence="1">
    <location>
        <begin position="1"/>
        <end position="21"/>
    </location>
</feature>
<evidence type="ECO:0000256" key="1">
    <source>
        <dbReference type="SAM" id="MobiDB-lite"/>
    </source>
</evidence>
<sequence>MQARCSESVFREGLTGRRVPV</sequence>
<organism evidence="2 3">
    <name type="scientific">Portunus trituberculatus</name>
    <name type="common">Swimming crab</name>
    <name type="synonym">Neptunus trituberculatus</name>
    <dbReference type="NCBI Taxonomy" id="210409"/>
    <lineage>
        <taxon>Eukaryota</taxon>
        <taxon>Metazoa</taxon>
        <taxon>Ecdysozoa</taxon>
        <taxon>Arthropoda</taxon>
        <taxon>Crustacea</taxon>
        <taxon>Multicrustacea</taxon>
        <taxon>Malacostraca</taxon>
        <taxon>Eumalacostraca</taxon>
        <taxon>Eucarida</taxon>
        <taxon>Decapoda</taxon>
        <taxon>Pleocyemata</taxon>
        <taxon>Brachyura</taxon>
        <taxon>Eubrachyura</taxon>
        <taxon>Portunoidea</taxon>
        <taxon>Portunidae</taxon>
        <taxon>Portuninae</taxon>
        <taxon>Portunus</taxon>
    </lineage>
</organism>
<proteinExistence type="predicted"/>
<dbReference type="AlphaFoldDB" id="A0A5B7H6Q7"/>
<dbReference type="Proteomes" id="UP000324222">
    <property type="component" value="Unassembled WGS sequence"/>
</dbReference>
<dbReference type="EMBL" id="VSRR010022812">
    <property type="protein sequence ID" value="MPC65007.1"/>
    <property type="molecule type" value="Genomic_DNA"/>
</dbReference>